<protein>
    <recommendedName>
        <fullName evidence="3">Transposase</fullName>
    </recommendedName>
</protein>
<proteinExistence type="predicted"/>
<evidence type="ECO:0000313" key="2">
    <source>
        <dbReference type="Proteomes" id="UP000323824"/>
    </source>
</evidence>
<name>A0A5C1QEB3_9SPIO</name>
<keyword evidence="2" id="KW-1185">Reference proteome</keyword>
<dbReference type="Proteomes" id="UP000323824">
    <property type="component" value="Chromosome"/>
</dbReference>
<accession>A0A5C1QEB3</accession>
<evidence type="ECO:0000313" key="1">
    <source>
        <dbReference type="EMBL" id="QEN04552.1"/>
    </source>
</evidence>
<evidence type="ECO:0008006" key="3">
    <source>
        <dbReference type="Google" id="ProtNLM"/>
    </source>
</evidence>
<reference evidence="1 2" key="1">
    <citation type="submission" date="2019-02" db="EMBL/GenBank/DDBJ databases">
        <authorList>
            <person name="Fomenkov A."/>
            <person name="Dubinina G."/>
            <person name="Grabovich M."/>
            <person name="Vincze T."/>
            <person name="Roberts R.J."/>
        </authorList>
    </citation>
    <scope>NUCLEOTIDE SEQUENCE [LARGE SCALE GENOMIC DNA]</scope>
    <source>
        <strain evidence="1 2">P</strain>
    </source>
</reference>
<dbReference type="AlphaFoldDB" id="A0A5C1QEB3"/>
<organism evidence="1 2">
    <name type="scientific">Thiospirochaeta perfilievii</name>
    <dbReference type="NCBI Taxonomy" id="252967"/>
    <lineage>
        <taxon>Bacteria</taxon>
        <taxon>Pseudomonadati</taxon>
        <taxon>Spirochaetota</taxon>
        <taxon>Spirochaetia</taxon>
        <taxon>Spirochaetales</taxon>
        <taxon>Spirochaetaceae</taxon>
        <taxon>Thiospirochaeta</taxon>
    </lineage>
</organism>
<gene>
    <name evidence="1" type="ORF">EW093_07500</name>
</gene>
<dbReference type="RefSeq" id="WP_149567798.1">
    <property type="nucleotide sequence ID" value="NZ_CP035807.1"/>
</dbReference>
<dbReference type="OrthoDB" id="371215at2"/>
<reference evidence="1 2" key="2">
    <citation type="submission" date="2019-09" db="EMBL/GenBank/DDBJ databases">
        <title>Complete Genome Sequence and Methylome Analysis of free living Spirochaetas.</title>
        <authorList>
            <person name="Leshcheva N."/>
            <person name="Mikheeva N."/>
        </authorList>
    </citation>
    <scope>NUCLEOTIDE SEQUENCE [LARGE SCALE GENOMIC DNA]</scope>
    <source>
        <strain evidence="1 2">P</strain>
    </source>
</reference>
<dbReference type="EMBL" id="CP035807">
    <property type="protein sequence ID" value="QEN04552.1"/>
    <property type="molecule type" value="Genomic_DNA"/>
</dbReference>
<sequence length="93" mass="10772">MKVFSYKGRVNFVDGYNTSHRHSGINFITPHEMRSGKYISIAKNRNNVMLQAKDKNPSRWSNNVKQLPIRHVVYLNPTADTRITMNKKIKVAV</sequence>
<dbReference type="KEGG" id="sper:EW093_07500"/>